<dbReference type="PANTHER" id="PTHR12532:SF6">
    <property type="entry name" value="TRANSCRIPTIONAL REGULATORY PROTEIN YEBC-RELATED"/>
    <property type="match status" value="1"/>
</dbReference>
<comment type="similarity">
    <text evidence="1 6">Belongs to the TACO1 family.</text>
</comment>
<dbReference type="GO" id="GO:0005829">
    <property type="term" value="C:cytosol"/>
    <property type="evidence" value="ECO:0007669"/>
    <property type="project" value="TreeGrafter"/>
</dbReference>
<evidence type="ECO:0000259" key="8">
    <source>
        <dbReference type="Pfam" id="PF20772"/>
    </source>
</evidence>
<dbReference type="InterPro" id="IPR017856">
    <property type="entry name" value="Integrase-like_N"/>
</dbReference>
<dbReference type="NCBIfam" id="TIGR01033">
    <property type="entry name" value="YebC/PmpR family DNA-binding transcriptional regulator"/>
    <property type="match status" value="1"/>
</dbReference>
<dbReference type="GO" id="GO:0003677">
    <property type="term" value="F:DNA binding"/>
    <property type="evidence" value="ECO:0007669"/>
    <property type="project" value="UniProtKB-UniRule"/>
</dbReference>
<evidence type="ECO:0000256" key="4">
    <source>
        <dbReference type="ARBA" id="ARBA00023125"/>
    </source>
</evidence>
<dbReference type="InterPro" id="IPR026564">
    <property type="entry name" value="Transcrip_reg_TACO1-like_dom3"/>
</dbReference>
<dbReference type="FunFam" id="1.10.10.200:FF:000002">
    <property type="entry name" value="Probable transcriptional regulatory protein CLM62_37755"/>
    <property type="match status" value="1"/>
</dbReference>
<reference evidence="9 10" key="1">
    <citation type="journal article" date="2014" name="Nature">
        <title>An environmental bacterial taxon with a large and distinct metabolic repertoire.</title>
        <authorList>
            <person name="Wilson M.C."/>
            <person name="Mori T."/>
            <person name="Ruckert C."/>
            <person name="Uria A.R."/>
            <person name="Helf M.J."/>
            <person name="Takada K."/>
            <person name="Gernert C."/>
            <person name="Steffens U.A."/>
            <person name="Heycke N."/>
            <person name="Schmitt S."/>
            <person name="Rinke C."/>
            <person name="Helfrich E.J."/>
            <person name="Brachmann A.O."/>
            <person name="Gurgui C."/>
            <person name="Wakimoto T."/>
            <person name="Kracht M."/>
            <person name="Crusemann M."/>
            <person name="Hentschel U."/>
            <person name="Abe I."/>
            <person name="Matsunaga S."/>
            <person name="Kalinowski J."/>
            <person name="Takeyama H."/>
            <person name="Piel J."/>
        </authorList>
    </citation>
    <scope>NUCLEOTIDE SEQUENCE [LARGE SCALE GENOMIC DNA]</scope>
    <source>
        <strain evidence="10">TSY1</strain>
    </source>
</reference>
<keyword evidence="4 6" id="KW-0238">DNA-binding</keyword>
<evidence type="ECO:0000256" key="3">
    <source>
        <dbReference type="ARBA" id="ARBA00023015"/>
    </source>
</evidence>
<keyword evidence="5 6" id="KW-0804">Transcription</keyword>
<dbReference type="Pfam" id="PF20772">
    <property type="entry name" value="TACO1_YebC_N"/>
    <property type="match status" value="1"/>
</dbReference>
<organism evidence="9 10">
    <name type="scientific">Entotheonella factor</name>
    <dbReference type="NCBI Taxonomy" id="1429438"/>
    <lineage>
        <taxon>Bacteria</taxon>
        <taxon>Pseudomonadati</taxon>
        <taxon>Nitrospinota/Tectimicrobiota group</taxon>
        <taxon>Candidatus Tectimicrobiota</taxon>
        <taxon>Candidatus Entotheonellia</taxon>
        <taxon>Candidatus Entotheonellales</taxon>
        <taxon>Candidatus Entotheonellaceae</taxon>
        <taxon>Candidatus Entotheonella</taxon>
    </lineage>
</organism>
<keyword evidence="10" id="KW-1185">Reference proteome</keyword>
<dbReference type="InterPro" id="IPR029072">
    <property type="entry name" value="YebC-like"/>
</dbReference>
<evidence type="ECO:0000256" key="1">
    <source>
        <dbReference type="ARBA" id="ARBA00008724"/>
    </source>
</evidence>
<gene>
    <name evidence="9" type="ORF">ETSY1_15985</name>
</gene>
<evidence type="ECO:0000259" key="7">
    <source>
        <dbReference type="Pfam" id="PF01709"/>
    </source>
</evidence>
<evidence type="ECO:0000256" key="2">
    <source>
        <dbReference type="ARBA" id="ARBA00022490"/>
    </source>
</evidence>
<name>W4LN70_ENTF1</name>
<dbReference type="InterPro" id="IPR048300">
    <property type="entry name" value="TACO1_YebC-like_2nd/3rd_dom"/>
</dbReference>
<dbReference type="Gene3D" id="1.10.10.200">
    <property type="match status" value="1"/>
</dbReference>
<dbReference type="Proteomes" id="UP000019141">
    <property type="component" value="Unassembled WGS sequence"/>
</dbReference>
<feature type="domain" description="TACO1/YebC-like N-terminal" evidence="8">
    <location>
        <begin position="5"/>
        <end position="76"/>
    </location>
</feature>
<dbReference type="PANTHER" id="PTHR12532">
    <property type="entry name" value="TRANSLATIONAL ACTIVATOR OF CYTOCHROME C OXIDASE 1"/>
    <property type="match status" value="1"/>
</dbReference>
<evidence type="ECO:0000256" key="5">
    <source>
        <dbReference type="ARBA" id="ARBA00023163"/>
    </source>
</evidence>
<dbReference type="InterPro" id="IPR049083">
    <property type="entry name" value="TACO1_YebC_N"/>
</dbReference>
<dbReference type="NCBIfam" id="NF001030">
    <property type="entry name" value="PRK00110.1"/>
    <property type="match status" value="1"/>
</dbReference>
<keyword evidence="2 6" id="KW-0963">Cytoplasm</keyword>
<dbReference type="Pfam" id="PF01709">
    <property type="entry name" value="Transcrip_reg"/>
    <property type="match status" value="1"/>
</dbReference>
<dbReference type="GO" id="GO:0006355">
    <property type="term" value="P:regulation of DNA-templated transcription"/>
    <property type="evidence" value="ECO:0007669"/>
    <property type="project" value="UniProtKB-UniRule"/>
</dbReference>
<dbReference type="PATRIC" id="fig|1429438.4.peg.3159"/>
<protein>
    <recommendedName>
        <fullName evidence="6">Probable transcriptional regulatory protein ETSY1_15985</fullName>
    </recommendedName>
</protein>
<evidence type="ECO:0000313" key="9">
    <source>
        <dbReference type="EMBL" id="ETW99170.1"/>
    </source>
</evidence>
<keyword evidence="3 6" id="KW-0805">Transcription regulation</keyword>
<evidence type="ECO:0000256" key="6">
    <source>
        <dbReference type="HAMAP-Rule" id="MF_00693"/>
    </source>
</evidence>
<comment type="subcellular location">
    <subcellularLocation>
        <location evidence="6">Cytoplasm</location>
    </subcellularLocation>
</comment>
<dbReference type="FunFam" id="3.30.70.980:FF:000002">
    <property type="entry name" value="Probable transcriptional regulatory protein YebC"/>
    <property type="match status" value="1"/>
</dbReference>
<feature type="domain" description="TACO1/YebC-like second and third" evidence="7">
    <location>
        <begin position="82"/>
        <end position="237"/>
    </location>
</feature>
<dbReference type="SUPFAM" id="SSF75625">
    <property type="entry name" value="YebC-like"/>
    <property type="match status" value="1"/>
</dbReference>
<dbReference type="HAMAP" id="MF_00693">
    <property type="entry name" value="Transcrip_reg_TACO1"/>
    <property type="match status" value="1"/>
</dbReference>
<dbReference type="AlphaFoldDB" id="W4LN70"/>
<evidence type="ECO:0000313" key="10">
    <source>
        <dbReference type="Proteomes" id="UP000019141"/>
    </source>
</evidence>
<dbReference type="HOGENOM" id="CLU_062974_2_2_7"/>
<sequence>MSGHSKWSTIKHKKAITDARRGKLFTKLIRELTSAARAGGGDVDANPRLRTAVSTARGSNMPNDTIERAIKKGTGELPGEVYDEVTYEGYGAGGVAVLVDVLTDKKNRTVAEVRHLFSKYGGNLGENGCVAYMFDRRGFITVDVAQIDEDELMELVLDAGGEDLRTEGEVYEIYTEPETFEAVKGAIEARELAIGVAEITMLPQNTVPVEGKKAEQVLKLLEALDDHDDVTKAYANFDISEEQMAELAQG</sequence>
<dbReference type="EMBL" id="AZHW01000476">
    <property type="protein sequence ID" value="ETW99170.1"/>
    <property type="molecule type" value="Genomic_DNA"/>
</dbReference>
<proteinExistence type="inferred from homology"/>
<dbReference type="NCBIfam" id="NF009044">
    <property type="entry name" value="PRK12378.1"/>
    <property type="match status" value="1"/>
</dbReference>
<dbReference type="Gene3D" id="3.30.70.980">
    <property type="match status" value="2"/>
</dbReference>
<dbReference type="InterPro" id="IPR002876">
    <property type="entry name" value="Transcrip_reg_TACO1-like"/>
</dbReference>
<comment type="caution">
    <text evidence="9">The sequence shown here is derived from an EMBL/GenBank/DDBJ whole genome shotgun (WGS) entry which is preliminary data.</text>
</comment>
<accession>W4LN70</accession>